<reference evidence="3" key="1">
    <citation type="journal article" date="2019" name="Int. J. Syst. Evol. Microbiol.">
        <title>The Global Catalogue of Microorganisms (GCM) 10K type strain sequencing project: providing services to taxonomists for standard genome sequencing and annotation.</title>
        <authorList>
            <consortium name="The Broad Institute Genomics Platform"/>
            <consortium name="The Broad Institute Genome Sequencing Center for Infectious Disease"/>
            <person name="Wu L."/>
            <person name="Ma J."/>
        </authorList>
    </citation>
    <scope>NUCLEOTIDE SEQUENCE [LARGE SCALE GENOMIC DNA]</scope>
    <source>
        <strain evidence="3">JCM 16924</strain>
    </source>
</reference>
<evidence type="ECO:0000313" key="2">
    <source>
        <dbReference type="EMBL" id="GAA4000031.1"/>
    </source>
</evidence>
<organism evidence="2 3">
    <name type="scientific">Streptomyces plumbiresistens</name>
    <dbReference type="NCBI Taxonomy" id="511811"/>
    <lineage>
        <taxon>Bacteria</taxon>
        <taxon>Bacillati</taxon>
        <taxon>Actinomycetota</taxon>
        <taxon>Actinomycetes</taxon>
        <taxon>Kitasatosporales</taxon>
        <taxon>Streptomycetaceae</taxon>
        <taxon>Streptomyces</taxon>
    </lineage>
</organism>
<evidence type="ECO:0000313" key="3">
    <source>
        <dbReference type="Proteomes" id="UP001500456"/>
    </source>
</evidence>
<sequence length="66" mass="6698">MNGQQAGDPAKLAEALLKVIDLDQPPLRFVAGDDAIPTAEGKGKEIADQASASRALGTGLSHDDAA</sequence>
<gene>
    <name evidence="2" type="ORF">GCM10022232_42520</name>
</gene>
<feature type="region of interest" description="Disordered" evidence="1">
    <location>
        <begin position="40"/>
        <end position="66"/>
    </location>
</feature>
<accession>A0ABP7RNG4</accession>
<evidence type="ECO:0000256" key="1">
    <source>
        <dbReference type="SAM" id="MobiDB-lite"/>
    </source>
</evidence>
<dbReference type="Proteomes" id="UP001500456">
    <property type="component" value="Unassembled WGS sequence"/>
</dbReference>
<proteinExistence type="predicted"/>
<dbReference type="EMBL" id="BAAAZX010000011">
    <property type="protein sequence ID" value="GAA4000031.1"/>
    <property type="molecule type" value="Genomic_DNA"/>
</dbReference>
<protein>
    <submittedName>
        <fullName evidence="2">Uncharacterized protein</fullName>
    </submittedName>
</protein>
<dbReference type="RefSeq" id="WP_345565321.1">
    <property type="nucleotide sequence ID" value="NZ_BAAAZX010000011.1"/>
</dbReference>
<name>A0ABP7RNG4_9ACTN</name>
<comment type="caution">
    <text evidence="2">The sequence shown here is derived from an EMBL/GenBank/DDBJ whole genome shotgun (WGS) entry which is preliminary data.</text>
</comment>
<keyword evidence="3" id="KW-1185">Reference proteome</keyword>